<dbReference type="Proteomes" id="UP000091967">
    <property type="component" value="Unassembled WGS sequence"/>
</dbReference>
<sequence>MPRLLVPYDNSMRMGMGFNSYTHKLCMHGVGYDSEGKHILEESPDSFMYSSRIIERVSDIATALETPLAGTIIEGSLDRSDGGTFIDEDKIIAADVNLLVSVRVMMKTYLSIAPDDFQGVDGFDPGSDEFHDAFGDSYISGSVKGGCFTSIISIRCLDRNDKDRVIRAIGEFTETKFNPSDMNETLSSASKRLCDNSSLENTEISISVHCRGGGRFQAMDRPWDIHAVYLAAAKFPGLVANHPQYTWAILTKHNASRTWNERIRLHKAPGTKFLDYNPVLRYTATLFDNFMKYKGLVKNVQDMLSNGGQYNPTTMPNSIPLDTTTLLAVRTAVQNEMDKIVSVVSTLVKTPEILSHVDSFAKTTKNNLVQNIIDEALLPSRKFKDILSLNGVEPCRAPSGFSSDASTTDLQDIRTPATNDLDYVANDKIHHEESRQDVLVRSFETKMNSLIAPEVWEALLPIRKPSTATHNQARNDLKILAAVCGIHDVTSMLEALVINGELAIKINAIKSLVNEEIYKKELPLLGWNLSFIYQYGNGPMHICSANYDEKSIESVHVSKTSDYSIVTDRESIEGKFPLVAIVYGGLICDSDQLKTIEEHMSQDCKSDRSHNQCIMFDDELIGSNPWPSVEKTGVVFFTNPSDSRIHVAVGLKGRCCLLKEQRQLVELHNGAVQGIQNTGKKDKTTKKPISVALGPKTPRYSCAYDFGDLRYLTRNWPFLTFDNGIKFVYQRAGLWRSCIVFQGPTWEEEIAQVSESCVDGSLSLKNHDGTVERLPKGENGTIRLLLSSVKPHIEVYNSKGKRIWDSESNLDEYEN</sequence>
<evidence type="ECO:0000313" key="1">
    <source>
        <dbReference type="EMBL" id="OBS27843.1"/>
    </source>
</evidence>
<dbReference type="OrthoDB" id="3231004at2759"/>
<dbReference type="OMA" id="ELHTPWT"/>
<accession>A0A1B8B539</accession>
<dbReference type="EMBL" id="LYXU01000001">
    <property type="protein sequence ID" value="OBS27843.1"/>
    <property type="molecule type" value="Genomic_DNA"/>
</dbReference>
<evidence type="ECO:0000313" key="2">
    <source>
        <dbReference type="Proteomes" id="UP000091967"/>
    </source>
</evidence>
<dbReference type="AlphaFoldDB" id="A0A1B8B539"/>
<protein>
    <submittedName>
        <fullName evidence="1">Uncharacterized protein</fullName>
    </submittedName>
</protein>
<gene>
    <name evidence="1" type="ORF">FPOA_01785</name>
</gene>
<organism evidence="1 2">
    <name type="scientific">Fusarium poae</name>
    <dbReference type="NCBI Taxonomy" id="36050"/>
    <lineage>
        <taxon>Eukaryota</taxon>
        <taxon>Fungi</taxon>
        <taxon>Dikarya</taxon>
        <taxon>Ascomycota</taxon>
        <taxon>Pezizomycotina</taxon>
        <taxon>Sordariomycetes</taxon>
        <taxon>Hypocreomycetidae</taxon>
        <taxon>Hypocreales</taxon>
        <taxon>Nectriaceae</taxon>
        <taxon>Fusarium</taxon>
    </lineage>
</organism>
<reference evidence="1 2" key="1">
    <citation type="submission" date="2016-06" db="EMBL/GenBank/DDBJ databases">
        <title>Living apart together: crosstalk between the core and supernumerary genomes in a fungal plant pathogen.</title>
        <authorList>
            <person name="Vanheule A."/>
            <person name="Audenaert K."/>
            <person name="Warris S."/>
            <person name="Van De Geest H."/>
            <person name="Schijlen E."/>
            <person name="Hofte M."/>
            <person name="De Saeger S."/>
            <person name="Haesaert G."/>
            <person name="Waalwijk C."/>
            <person name="Van Der Lee T."/>
        </authorList>
    </citation>
    <scope>NUCLEOTIDE SEQUENCE [LARGE SCALE GENOMIC DNA]</scope>
    <source>
        <strain evidence="1 2">2516</strain>
    </source>
</reference>
<comment type="caution">
    <text evidence="1">The sequence shown here is derived from an EMBL/GenBank/DDBJ whole genome shotgun (WGS) entry which is preliminary data.</text>
</comment>
<proteinExistence type="predicted"/>
<dbReference type="STRING" id="36050.A0A1B8B539"/>
<name>A0A1B8B539_FUSPO</name>
<keyword evidence="2" id="KW-1185">Reference proteome</keyword>